<reference evidence="1 2" key="2">
    <citation type="journal article" date="2019" name="G3 (Bethesda)">
        <title>Hybrid Assembly of the Genome of the Entomopathogenic Nematode Steinernema carpocapsae Identifies the X-Chromosome.</title>
        <authorList>
            <person name="Serra L."/>
            <person name="Macchietto M."/>
            <person name="Macias-Munoz A."/>
            <person name="McGill C.J."/>
            <person name="Rodriguez I.M."/>
            <person name="Rodriguez B."/>
            <person name="Murad R."/>
            <person name="Mortazavi A."/>
        </authorList>
    </citation>
    <scope>NUCLEOTIDE SEQUENCE [LARGE SCALE GENOMIC DNA]</scope>
    <source>
        <strain evidence="1 2">ALL</strain>
    </source>
</reference>
<gene>
    <name evidence="1" type="ORF">L596_015923</name>
</gene>
<proteinExistence type="predicted"/>
<evidence type="ECO:0000313" key="1">
    <source>
        <dbReference type="EMBL" id="TKR82155.1"/>
    </source>
</evidence>
<dbReference type="EMBL" id="AZBU02000004">
    <property type="protein sequence ID" value="TKR82155.1"/>
    <property type="molecule type" value="Genomic_DNA"/>
</dbReference>
<evidence type="ECO:0000313" key="2">
    <source>
        <dbReference type="Proteomes" id="UP000298663"/>
    </source>
</evidence>
<dbReference type="Proteomes" id="UP000298663">
    <property type="component" value="Unassembled WGS sequence"/>
</dbReference>
<organism evidence="1 2">
    <name type="scientific">Steinernema carpocapsae</name>
    <name type="common">Entomopathogenic nematode</name>
    <dbReference type="NCBI Taxonomy" id="34508"/>
    <lineage>
        <taxon>Eukaryota</taxon>
        <taxon>Metazoa</taxon>
        <taxon>Ecdysozoa</taxon>
        <taxon>Nematoda</taxon>
        <taxon>Chromadorea</taxon>
        <taxon>Rhabditida</taxon>
        <taxon>Tylenchina</taxon>
        <taxon>Panagrolaimomorpha</taxon>
        <taxon>Strongyloidoidea</taxon>
        <taxon>Steinernematidae</taxon>
        <taxon>Steinernema</taxon>
    </lineage>
</organism>
<accession>A0A4V6A390</accession>
<keyword evidence="2" id="KW-1185">Reference proteome</keyword>
<dbReference type="AlphaFoldDB" id="A0A4V6A390"/>
<reference evidence="1 2" key="1">
    <citation type="journal article" date="2015" name="Genome Biol.">
        <title>Comparative genomics of Steinernema reveals deeply conserved gene regulatory networks.</title>
        <authorList>
            <person name="Dillman A.R."/>
            <person name="Macchietto M."/>
            <person name="Porter C.F."/>
            <person name="Rogers A."/>
            <person name="Williams B."/>
            <person name="Antoshechkin I."/>
            <person name="Lee M.M."/>
            <person name="Goodwin Z."/>
            <person name="Lu X."/>
            <person name="Lewis E.E."/>
            <person name="Goodrich-Blair H."/>
            <person name="Stock S.P."/>
            <person name="Adams B.J."/>
            <person name="Sternberg P.W."/>
            <person name="Mortazavi A."/>
        </authorList>
    </citation>
    <scope>NUCLEOTIDE SEQUENCE [LARGE SCALE GENOMIC DNA]</scope>
    <source>
        <strain evidence="1 2">ALL</strain>
    </source>
</reference>
<comment type="caution">
    <text evidence="1">The sequence shown here is derived from an EMBL/GenBank/DDBJ whole genome shotgun (WGS) entry which is preliminary data.</text>
</comment>
<sequence length="91" mass="10298">MWFLMLNVLLENIMEAKVHFNEFETIIGKINCANLNLWINFSLAFFIRPEKSKRPNGPEREDVVEGIGRVNALSADELRGTLQQGHGGAIN</sequence>
<protein>
    <submittedName>
        <fullName evidence="1">Uncharacterized protein</fullName>
    </submittedName>
</protein>
<name>A0A4V6A390_STECR</name>